<keyword evidence="1" id="KW-0328">Glycosyltransferase</keyword>
<feature type="domain" description="Glycosyltransferase subfamily 4-like N-terminal" evidence="4">
    <location>
        <begin position="15"/>
        <end position="148"/>
    </location>
</feature>
<evidence type="ECO:0000313" key="6">
    <source>
        <dbReference type="Proteomes" id="UP000440096"/>
    </source>
</evidence>
<dbReference type="Proteomes" id="UP000440096">
    <property type="component" value="Unassembled WGS sequence"/>
</dbReference>
<dbReference type="Pfam" id="PF00534">
    <property type="entry name" value="Glycos_transf_1"/>
    <property type="match status" value="1"/>
</dbReference>
<dbReference type="OrthoDB" id="9802525at2"/>
<dbReference type="GO" id="GO:0016758">
    <property type="term" value="F:hexosyltransferase activity"/>
    <property type="evidence" value="ECO:0007669"/>
    <property type="project" value="TreeGrafter"/>
</dbReference>
<dbReference type="InterPro" id="IPR001296">
    <property type="entry name" value="Glyco_trans_1"/>
</dbReference>
<dbReference type="EMBL" id="WMBA01000033">
    <property type="protein sequence ID" value="MTD56340.1"/>
    <property type="molecule type" value="Genomic_DNA"/>
</dbReference>
<dbReference type="Gene3D" id="3.40.50.2000">
    <property type="entry name" value="Glycogen Phosphorylase B"/>
    <property type="match status" value="2"/>
</dbReference>
<evidence type="ECO:0000313" key="5">
    <source>
        <dbReference type="EMBL" id="MTD56340.1"/>
    </source>
</evidence>
<evidence type="ECO:0000256" key="1">
    <source>
        <dbReference type="ARBA" id="ARBA00022676"/>
    </source>
</evidence>
<dbReference type="InterPro" id="IPR050194">
    <property type="entry name" value="Glycosyltransferase_grp1"/>
</dbReference>
<dbReference type="GO" id="GO:1901137">
    <property type="term" value="P:carbohydrate derivative biosynthetic process"/>
    <property type="evidence" value="ECO:0007669"/>
    <property type="project" value="UniProtKB-ARBA"/>
</dbReference>
<dbReference type="PANTHER" id="PTHR45947">
    <property type="entry name" value="SULFOQUINOVOSYL TRANSFERASE SQD2"/>
    <property type="match status" value="1"/>
</dbReference>
<evidence type="ECO:0000259" key="3">
    <source>
        <dbReference type="Pfam" id="PF00534"/>
    </source>
</evidence>
<protein>
    <submittedName>
        <fullName evidence="5">Glycosyltransferase</fullName>
    </submittedName>
</protein>
<organism evidence="5 6">
    <name type="scientific">Amycolatopsis pithecellobii</name>
    <dbReference type="NCBI Taxonomy" id="664692"/>
    <lineage>
        <taxon>Bacteria</taxon>
        <taxon>Bacillati</taxon>
        <taxon>Actinomycetota</taxon>
        <taxon>Actinomycetes</taxon>
        <taxon>Pseudonocardiales</taxon>
        <taxon>Pseudonocardiaceae</taxon>
        <taxon>Amycolatopsis</taxon>
    </lineage>
</organism>
<keyword evidence="2 5" id="KW-0808">Transferase</keyword>
<evidence type="ECO:0000256" key="2">
    <source>
        <dbReference type="ARBA" id="ARBA00022679"/>
    </source>
</evidence>
<dbReference type="SUPFAM" id="SSF53756">
    <property type="entry name" value="UDP-Glycosyltransferase/glycogen phosphorylase"/>
    <property type="match status" value="1"/>
</dbReference>
<proteinExistence type="predicted"/>
<sequence>MRIVVVNNFFPPRVGGSAHMAAALAGEYAEAGHDVLVLTAAYGSAPAVEARDGYRVVRLPAVKMPKLGLSIDFDLSFTAFVPGNRRRIRRLLDDFRPDALHLHGQFFDLSWLAGRYGRRIGVPILLTVHTLLVSENPWYRTIFRVLDGVLVKPVLRRIDPYYILLDKLGADYCARRYGTGPANSVHLPIPIDTEFFDRAEISPQHKENPSIVSLGHVIPLRNRLPLIEALPSILAKHPDTKVTVVGRVYHDEFLRRAEELGVRDAIIVRGAVPRNEVPSYFAAADIVTHDLNGGCGTASLEAMLSGTATIASVAADNYPGVKLRNGENILLVPPDDAAAVAAAVIGLLDDPAWRAELARRQSALVREHFALDVVAKRHLRLLEALCSSTTSAATGCARKS</sequence>
<gene>
    <name evidence="5" type="ORF">GKO32_20505</name>
</gene>
<dbReference type="RefSeq" id="WP_154758507.1">
    <property type="nucleotide sequence ID" value="NZ_WMBA01000033.1"/>
</dbReference>
<accession>A0A6N7Z6F9</accession>
<dbReference type="PANTHER" id="PTHR45947:SF3">
    <property type="entry name" value="SULFOQUINOVOSYL TRANSFERASE SQD2"/>
    <property type="match status" value="1"/>
</dbReference>
<dbReference type="InterPro" id="IPR028098">
    <property type="entry name" value="Glyco_trans_4-like_N"/>
</dbReference>
<dbReference type="Pfam" id="PF13579">
    <property type="entry name" value="Glyco_trans_4_4"/>
    <property type="match status" value="1"/>
</dbReference>
<evidence type="ECO:0000259" key="4">
    <source>
        <dbReference type="Pfam" id="PF13579"/>
    </source>
</evidence>
<dbReference type="CDD" id="cd03801">
    <property type="entry name" value="GT4_PimA-like"/>
    <property type="match status" value="1"/>
</dbReference>
<dbReference type="AlphaFoldDB" id="A0A6N7Z6F9"/>
<keyword evidence="6" id="KW-1185">Reference proteome</keyword>
<comment type="caution">
    <text evidence="5">The sequence shown here is derived from an EMBL/GenBank/DDBJ whole genome shotgun (WGS) entry which is preliminary data.</text>
</comment>
<name>A0A6N7Z6F9_9PSEU</name>
<reference evidence="5 6" key="1">
    <citation type="submission" date="2019-11" db="EMBL/GenBank/DDBJ databases">
        <title>Draft genome of Amycolatopsis RM579.</title>
        <authorList>
            <person name="Duangmal K."/>
            <person name="Mingma R."/>
        </authorList>
    </citation>
    <scope>NUCLEOTIDE SEQUENCE [LARGE SCALE GENOMIC DNA]</scope>
    <source>
        <strain evidence="5 6">RM579</strain>
    </source>
</reference>
<feature type="domain" description="Glycosyl transferase family 1" evidence="3">
    <location>
        <begin position="204"/>
        <end position="358"/>
    </location>
</feature>